<feature type="transmembrane region" description="Helical" evidence="7">
    <location>
        <begin position="58"/>
        <end position="76"/>
    </location>
</feature>
<name>A0ABN7SSX6_OIKDI</name>
<dbReference type="Pfam" id="PF09815">
    <property type="entry name" value="XK-related"/>
    <property type="match status" value="1"/>
</dbReference>
<dbReference type="InterPro" id="IPR050895">
    <property type="entry name" value="XK-related_scramblase"/>
</dbReference>
<feature type="transmembrane region" description="Helical" evidence="7">
    <location>
        <begin position="205"/>
        <end position="226"/>
    </location>
</feature>
<dbReference type="InterPro" id="IPR018629">
    <property type="entry name" value="XK-rel"/>
</dbReference>
<feature type="transmembrane region" description="Helical" evidence="7">
    <location>
        <begin position="141"/>
        <end position="160"/>
    </location>
</feature>
<keyword evidence="6 7" id="KW-0472">Membrane</keyword>
<keyword evidence="4 7" id="KW-0812">Transmembrane</keyword>
<keyword evidence="9" id="KW-1185">Reference proteome</keyword>
<dbReference type="EMBL" id="OU015566">
    <property type="protein sequence ID" value="CAG5105202.1"/>
    <property type="molecule type" value="Genomic_DNA"/>
</dbReference>
<protein>
    <recommendedName>
        <fullName evidence="7">XK-related protein</fullName>
    </recommendedName>
</protein>
<reference evidence="8 9" key="1">
    <citation type="submission" date="2021-04" db="EMBL/GenBank/DDBJ databases">
        <authorList>
            <person name="Bliznina A."/>
        </authorList>
    </citation>
    <scope>NUCLEOTIDE SEQUENCE [LARGE SCALE GENOMIC DNA]</scope>
</reference>
<comment type="similarity">
    <text evidence="2 7">Belongs to the XK family.</text>
</comment>
<feature type="transmembrane region" description="Helical" evidence="7">
    <location>
        <begin position="292"/>
        <end position="312"/>
    </location>
</feature>
<feature type="transmembrane region" description="Helical" evidence="7">
    <location>
        <begin position="256"/>
        <end position="280"/>
    </location>
</feature>
<sequence>MFLYIFDVGSDISLGITYLTTENYVWGVITLLIVLFAGSIIAWTSYNSQDISENERKSISVKIIHAFLLGPLYHMFKEMGSTAELGSDLLKIRFIEATTEAAPQLFLQFHVIYTCRQTENITNITGSFCHTIRDREEINEMILPILALVTSLLSFTWTITSQKRVVQFSNKLNGFYVFYIFIMFLLQIFTRIYLLLFILHELDETWGTMGVIFGFVIPLILHYLILFSIGRKNSQNEWLQSFSKLFFFDLDDKNRLLGLVNTVIINLEHISFLIASFLIYKYLYDVNPRFDPLSPILISTSLLLNLLWYFVLSRKFRTVSQNPSK</sequence>
<keyword evidence="5 7" id="KW-1133">Transmembrane helix</keyword>
<evidence type="ECO:0000256" key="1">
    <source>
        <dbReference type="ARBA" id="ARBA00004651"/>
    </source>
</evidence>
<feature type="transmembrane region" description="Helical" evidence="7">
    <location>
        <begin position="172"/>
        <end position="199"/>
    </location>
</feature>
<comment type="subcellular location">
    <subcellularLocation>
        <location evidence="1">Cell membrane</location>
        <topology evidence="1">Multi-pass membrane protein</topology>
    </subcellularLocation>
    <subcellularLocation>
        <location evidence="7">Membrane</location>
        <topology evidence="7">Multi-pass membrane protein</topology>
    </subcellularLocation>
</comment>
<dbReference type="PANTHER" id="PTHR16024:SF6">
    <property type="entry name" value="XK-RELATED PROTEIN"/>
    <property type="match status" value="1"/>
</dbReference>
<evidence type="ECO:0000256" key="3">
    <source>
        <dbReference type="ARBA" id="ARBA00022475"/>
    </source>
</evidence>
<evidence type="ECO:0000313" key="9">
    <source>
        <dbReference type="Proteomes" id="UP001158576"/>
    </source>
</evidence>
<organism evidence="8 9">
    <name type="scientific">Oikopleura dioica</name>
    <name type="common">Tunicate</name>
    <dbReference type="NCBI Taxonomy" id="34765"/>
    <lineage>
        <taxon>Eukaryota</taxon>
        <taxon>Metazoa</taxon>
        <taxon>Chordata</taxon>
        <taxon>Tunicata</taxon>
        <taxon>Appendicularia</taxon>
        <taxon>Copelata</taxon>
        <taxon>Oikopleuridae</taxon>
        <taxon>Oikopleura</taxon>
    </lineage>
</organism>
<evidence type="ECO:0000313" key="8">
    <source>
        <dbReference type="EMBL" id="CAG5105202.1"/>
    </source>
</evidence>
<evidence type="ECO:0000256" key="5">
    <source>
        <dbReference type="ARBA" id="ARBA00022989"/>
    </source>
</evidence>
<evidence type="ECO:0000256" key="6">
    <source>
        <dbReference type="ARBA" id="ARBA00023136"/>
    </source>
</evidence>
<feature type="transmembrane region" description="Helical" evidence="7">
    <location>
        <begin position="24"/>
        <end position="46"/>
    </location>
</feature>
<evidence type="ECO:0000256" key="4">
    <source>
        <dbReference type="ARBA" id="ARBA00022692"/>
    </source>
</evidence>
<gene>
    <name evidence="8" type="ORF">OKIOD_LOCUS10683</name>
</gene>
<evidence type="ECO:0000256" key="7">
    <source>
        <dbReference type="RuleBase" id="RU910716"/>
    </source>
</evidence>
<keyword evidence="3" id="KW-1003">Cell membrane</keyword>
<evidence type="ECO:0000256" key="2">
    <source>
        <dbReference type="ARBA" id="ARBA00008789"/>
    </source>
</evidence>
<accession>A0ABN7SSX6</accession>
<proteinExistence type="inferred from homology"/>
<dbReference type="PANTHER" id="PTHR16024">
    <property type="entry name" value="XK-RELATED PROTEIN"/>
    <property type="match status" value="1"/>
</dbReference>
<dbReference type="Proteomes" id="UP001158576">
    <property type="component" value="Chromosome 1"/>
</dbReference>